<reference evidence="1 2" key="1">
    <citation type="submission" date="2017-09" db="EMBL/GenBank/DDBJ databases">
        <title>Depth-based differentiation of microbial function through sediment-hosted aquifers and enrichment of novel symbionts in the deep terrestrial subsurface.</title>
        <authorList>
            <person name="Probst A.J."/>
            <person name="Ladd B."/>
            <person name="Jarett J.K."/>
            <person name="Geller-Mcgrath D.E."/>
            <person name="Sieber C.M."/>
            <person name="Emerson J.B."/>
            <person name="Anantharaman K."/>
            <person name="Thomas B.C."/>
            <person name="Malmstrom R."/>
            <person name="Stieglmeier M."/>
            <person name="Klingl A."/>
            <person name="Woyke T."/>
            <person name="Ryan C.M."/>
            <person name="Banfield J.F."/>
        </authorList>
    </citation>
    <scope>NUCLEOTIDE SEQUENCE [LARGE SCALE GENOMIC DNA]</scope>
    <source>
        <strain evidence="1">CG23_combo_of_CG06-09_8_20_14_all_36_12</strain>
    </source>
</reference>
<gene>
    <name evidence="1" type="ORF">COX34_00805</name>
</gene>
<protein>
    <recommendedName>
        <fullName evidence="3">DUF429 domain-containing protein</fullName>
    </recommendedName>
</protein>
<evidence type="ECO:0000313" key="2">
    <source>
        <dbReference type="Proteomes" id="UP000228681"/>
    </source>
</evidence>
<name>A0A2G9Z0R8_9BACT</name>
<evidence type="ECO:0008006" key="3">
    <source>
        <dbReference type="Google" id="ProtNLM"/>
    </source>
</evidence>
<dbReference type="Proteomes" id="UP000228681">
    <property type="component" value="Unassembled WGS sequence"/>
</dbReference>
<proteinExistence type="predicted"/>
<organism evidence="1 2">
    <name type="scientific">Candidatus Nealsonbacteria bacterium CG23_combo_of_CG06-09_8_20_14_all_36_12</name>
    <dbReference type="NCBI Taxonomy" id="1974718"/>
    <lineage>
        <taxon>Bacteria</taxon>
        <taxon>Candidatus Nealsoniibacteriota</taxon>
    </lineage>
</organism>
<comment type="caution">
    <text evidence="1">The sequence shown here is derived from an EMBL/GenBank/DDBJ whole genome shotgun (WGS) entry which is preliminary data.</text>
</comment>
<dbReference type="EMBL" id="PCRS01000011">
    <property type="protein sequence ID" value="PIP25067.1"/>
    <property type="molecule type" value="Genomic_DNA"/>
</dbReference>
<sequence length="214" mass="24789">MENKQKLFIGIDLGGKTKKTTGVCILKDQKIVLIKDVIGGSLLKIINPYLKETKVIAIDAPLTKGKGKGLMRLYEKFLSKGIFRKEKVSPIPPALMPEFRNFALEIVEKLAEKGFSLGINLIETFPTLIRKICKESFGKTNSSFKNENQESAFLCAEIALLHSQFKSRWLGYKDGFLFLPEMSFWKPEWRKIFYQAWRERERLKYHHLITNLWS</sequence>
<dbReference type="AlphaFoldDB" id="A0A2G9Z0R8"/>
<accession>A0A2G9Z0R8</accession>
<evidence type="ECO:0000313" key="1">
    <source>
        <dbReference type="EMBL" id="PIP25067.1"/>
    </source>
</evidence>